<feature type="compositionally biased region" description="Acidic residues" evidence="1">
    <location>
        <begin position="427"/>
        <end position="437"/>
    </location>
</feature>
<evidence type="ECO:0000313" key="3">
    <source>
        <dbReference type="Proteomes" id="UP000799757"/>
    </source>
</evidence>
<dbReference type="OrthoDB" id="2129688at2759"/>
<sequence length="446" mass="50854">MNQPEDVEVVLAHDRHYKFHANVLARNSTLFAGILTEPYAVKLSNKAKNAGITTRWMIELTTLPSSENPAGKLELVELNNMGEPLDGHVGMVLNENGRVPTKVFEYYESIFYAFYNNEININDDDMRGALEDAGEMITIAEYLGCVPLISKPIDVALAKHGQTMYQAIATIPVGWMRLGLQIKSELIFKEALIHLVGNWNRIKNDPEMMSRVRDLPFNVRKLVEEHHEMLVHKSKRLEQALVTAYPGGMLEPSKWHPIKRDEYARDVLVWMALSFYRHWLAQRIVLEQGSTAEDGGFKLYSQIGQAGEAYMDKSVINQFHTRAPMTKKAMNVLENHVLEIKECMKGHVEHHGVLKSLCQLDVYRHPVEYLTCVEVLRQDIPWLHDEETIVQATGSKRGKRPGGNEIVQRNLEAAKRFAEASEITFDAGEEDDEEDEGGWSKRARYE</sequence>
<dbReference type="AlphaFoldDB" id="A0A6A6XBW3"/>
<reference evidence="2" key="1">
    <citation type="journal article" date="2020" name="Stud. Mycol.">
        <title>101 Dothideomycetes genomes: a test case for predicting lifestyles and emergence of pathogens.</title>
        <authorList>
            <person name="Haridas S."/>
            <person name="Albert R."/>
            <person name="Binder M."/>
            <person name="Bloem J."/>
            <person name="Labutti K."/>
            <person name="Salamov A."/>
            <person name="Andreopoulos B."/>
            <person name="Baker S."/>
            <person name="Barry K."/>
            <person name="Bills G."/>
            <person name="Bluhm B."/>
            <person name="Cannon C."/>
            <person name="Castanera R."/>
            <person name="Culley D."/>
            <person name="Daum C."/>
            <person name="Ezra D."/>
            <person name="Gonzalez J."/>
            <person name="Henrissat B."/>
            <person name="Kuo A."/>
            <person name="Liang C."/>
            <person name="Lipzen A."/>
            <person name="Lutzoni F."/>
            <person name="Magnuson J."/>
            <person name="Mondo S."/>
            <person name="Nolan M."/>
            <person name="Ohm R."/>
            <person name="Pangilinan J."/>
            <person name="Park H.-J."/>
            <person name="Ramirez L."/>
            <person name="Alfaro M."/>
            <person name="Sun H."/>
            <person name="Tritt A."/>
            <person name="Yoshinaga Y."/>
            <person name="Zwiers L.-H."/>
            <person name="Turgeon B."/>
            <person name="Goodwin S."/>
            <person name="Spatafora J."/>
            <person name="Crous P."/>
            <person name="Grigoriev I."/>
        </authorList>
    </citation>
    <scope>NUCLEOTIDE SEQUENCE</scope>
    <source>
        <strain evidence="2">CBS 109.77</strain>
    </source>
</reference>
<keyword evidence="3" id="KW-1185">Reference proteome</keyword>
<dbReference type="EMBL" id="MU001907">
    <property type="protein sequence ID" value="KAF2793979.1"/>
    <property type="molecule type" value="Genomic_DNA"/>
</dbReference>
<protein>
    <recommendedName>
        <fullName evidence="4">BTB domain-containing protein</fullName>
    </recommendedName>
</protein>
<accession>A0A6A6XBW3</accession>
<proteinExistence type="predicted"/>
<dbReference type="PANTHER" id="PTHR38119">
    <property type="entry name" value="BTB DOMAIN-CONTAINING PROTEIN-RELATED"/>
    <property type="match status" value="1"/>
</dbReference>
<feature type="region of interest" description="Disordered" evidence="1">
    <location>
        <begin position="422"/>
        <end position="446"/>
    </location>
</feature>
<dbReference type="PANTHER" id="PTHR38119:SF2">
    <property type="entry name" value="TRANSCRIPTION FACTOR DOMAIN-CONTAINING PROTEIN"/>
    <property type="match status" value="1"/>
</dbReference>
<dbReference type="Proteomes" id="UP000799757">
    <property type="component" value="Unassembled WGS sequence"/>
</dbReference>
<evidence type="ECO:0000256" key="1">
    <source>
        <dbReference type="SAM" id="MobiDB-lite"/>
    </source>
</evidence>
<evidence type="ECO:0008006" key="4">
    <source>
        <dbReference type="Google" id="ProtNLM"/>
    </source>
</evidence>
<evidence type="ECO:0000313" key="2">
    <source>
        <dbReference type="EMBL" id="KAF2793979.1"/>
    </source>
</evidence>
<gene>
    <name evidence="2" type="ORF">K505DRAFT_243134</name>
</gene>
<organism evidence="2 3">
    <name type="scientific">Melanomma pulvis-pyrius CBS 109.77</name>
    <dbReference type="NCBI Taxonomy" id="1314802"/>
    <lineage>
        <taxon>Eukaryota</taxon>
        <taxon>Fungi</taxon>
        <taxon>Dikarya</taxon>
        <taxon>Ascomycota</taxon>
        <taxon>Pezizomycotina</taxon>
        <taxon>Dothideomycetes</taxon>
        <taxon>Pleosporomycetidae</taxon>
        <taxon>Pleosporales</taxon>
        <taxon>Melanommataceae</taxon>
        <taxon>Melanomma</taxon>
    </lineage>
</organism>
<name>A0A6A6XBW3_9PLEO</name>